<dbReference type="SUPFAM" id="SSF75005">
    <property type="entry name" value="Arabinanase/levansucrase/invertase"/>
    <property type="match status" value="1"/>
</dbReference>
<evidence type="ECO:0000313" key="1">
    <source>
        <dbReference type="EMBL" id="SEO51956.1"/>
    </source>
</evidence>
<organism evidence="1 2">
    <name type="scientific">Amphibacillus marinus</name>
    <dbReference type="NCBI Taxonomy" id="872970"/>
    <lineage>
        <taxon>Bacteria</taxon>
        <taxon>Bacillati</taxon>
        <taxon>Bacillota</taxon>
        <taxon>Bacilli</taxon>
        <taxon>Bacillales</taxon>
        <taxon>Bacillaceae</taxon>
        <taxon>Amphibacillus</taxon>
    </lineage>
</organism>
<dbReference type="AlphaFoldDB" id="A0A1H8QD32"/>
<dbReference type="RefSeq" id="WP_091498468.1">
    <property type="nucleotide sequence ID" value="NZ_FODJ01000008.1"/>
</dbReference>
<dbReference type="Proteomes" id="UP000199300">
    <property type="component" value="Unassembled WGS sequence"/>
</dbReference>
<reference evidence="1 2" key="1">
    <citation type="submission" date="2016-10" db="EMBL/GenBank/DDBJ databases">
        <authorList>
            <person name="de Groot N.N."/>
        </authorList>
    </citation>
    <scope>NUCLEOTIDE SEQUENCE [LARGE SCALE GENOMIC DNA]</scope>
    <source>
        <strain evidence="1 2">CGMCC 1.10434</strain>
    </source>
</reference>
<dbReference type="PANTHER" id="PTHR37036:SF2">
    <property type="entry name" value="DUF1861 FAMILY PROTEIN"/>
    <property type="match status" value="1"/>
</dbReference>
<evidence type="ECO:0008006" key="3">
    <source>
        <dbReference type="Google" id="ProtNLM"/>
    </source>
</evidence>
<dbReference type="Gene3D" id="2.115.10.20">
    <property type="entry name" value="Glycosyl hydrolase domain, family 43"/>
    <property type="match status" value="1"/>
</dbReference>
<dbReference type="InterPro" id="IPR015045">
    <property type="entry name" value="MPT-1-like_LmxM"/>
</dbReference>
<gene>
    <name evidence="1" type="ORF">SAMN04488134_108121</name>
</gene>
<proteinExistence type="predicted"/>
<name>A0A1H8QD32_9BACI</name>
<accession>A0A1H8QD32</accession>
<dbReference type="OrthoDB" id="7544904at2"/>
<dbReference type="PANTHER" id="PTHR37036">
    <property type="match status" value="1"/>
</dbReference>
<dbReference type="Pfam" id="PF08950">
    <property type="entry name" value="DUF1861"/>
    <property type="match status" value="1"/>
</dbReference>
<sequence length="311" mass="34985">MNQTQQTVDKLLVAFREEAKTSTPKKIIFHGVEGYDVYNPTAPFQWNDQTLMIGRVEKRDSEHSKAIFFQEKAGEFYRLEGMPEYQLQDPYVSFIGGKIVFGGTEIYPHPDDATKLAWRAKFYYGEDLLAMEELVTGPRGMKDIRLIELANGTVGVFSRPQGERGGRGKIGFTVINKLTDLTAEIIDQAPLLDQFIDEEWGGCNEATLLSNGKIGVLGHIAKFSEGDVRHYYPMTFCLDAETGEYSEMKIIAERCNMLPGPSKRPDLEDVLFSAGLVRVENGKAILYTGVSDAETQSIEIPDPFSEYEIYF</sequence>
<dbReference type="EMBL" id="FODJ01000008">
    <property type="protein sequence ID" value="SEO51956.1"/>
    <property type="molecule type" value="Genomic_DNA"/>
</dbReference>
<dbReference type="InterPro" id="IPR023296">
    <property type="entry name" value="Glyco_hydro_beta-prop_sf"/>
</dbReference>
<keyword evidence="2" id="KW-1185">Reference proteome</keyword>
<evidence type="ECO:0000313" key="2">
    <source>
        <dbReference type="Proteomes" id="UP000199300"/>
    </source>
</evidence>
<protein>
    <recommendedName>
        <fullName evidence="3">DUF1861 family protein</fullName>
    </recommendedName>
</protein>
<dbReference type="STRING" id="872970.SAMN04488134_108121"/>